<dbReference type="EMBL" id="RBUA01000042">
    <property type="protein sequence ID" value="RMU66903.1"/>
    <property type="molecule type" value="Genomic_DNA"/>
</dbReference>
<comment type="caution">
    <text evidence="1">The sequence shown here is derived from an EMBL/GenBank/DDBJ whole genome shotgun (WGS) entry which is preliminary data.</text>
</comment>
<evidence type="ECO:0008006" key="3">
    <source>
        <dbReference type="Google" id="ProtNLM"/>
    </source>
</evidence>
<sequence length="566" mass="63968">MSKLTLSDLPEVFVPFETVKANRGKVIYYNKDLGVTLSASEIMSKYNYITIDTALESDNFLDRKVFFAERYGGDGISTNGGGGRCGFDGVFQLKGLGPNQLVGDRPRDTYGNSHANGLLSLDVAIYEAIWAEVINIALPYGAVRTVAVIDLEYDFEEPDQKHARGLLIRLPVVRPAHFIRAIYYKEAKKDVISEDAKRVMLAIRKLVGFLPRQSFANKASSLDEQLSLGMVELASRYAKQFAAARAKRIFHQSISASNLTIDGAWIDLAGATVFSNKVWWEGFNIKKFLREYEPAIESIRDMCYYLFKYKVVTVGVSNAMLEMAINKFEKDYEESLSTYNAAQAGFPYDLLSVLKGDDRFLNFSKLMNKVLERDQYSLTSIFTTGGWEGGEHWVSDIYRGLLSRKIPKVRSFELSSELGVAYDELFELVWEKAEDLGVSYTAFCKFLAINIVRLNRCGLLLVDLQDKVAQVRQAKEVERRCGKYDGLFEDAIDMAYLNYSYAKGFRTLFWKNGVVEIFYDASVDLFFASIKGGKEVSGTLLALIKFGFLMRGAISFYDDVIEMIYE</sequence>
<dbReference type="AlphaFoldDB" id="A0A3M5WBB6"/>
<accession>A0A3M5WBB6</accession>
<dbReference type="Proteomes" id="UP000280395">
    <property type="component" value="Unassembled WGS sequence"/>
</dbReference>
<evidence type="ECO:0000313" key="2">
    <source>
        <dbReference type="Proteomes" id="UP000280395"/>
    </source>
</evidence>
<gene>
    <name evidence="1" type="ORF">ALP29_03915</name>
</gene>
<proteinExistence type="predicted"/>
<dbReference type="RefSeq" id="WP_122299178.1">
    <property type="nucleotide sequence ID" value="NZ_RBUA01000042.1"/>
</dbReference>
<protein>
    <recommendedName>
        <fullName evidence="3">MchC protein</fullName>
    </recommendedName>
</protein>
<organism evidence="1 2">
    <name type="scientific">Pseudomonas syringae pv. avii</name>
    <dbReference type="NCBI Taxonomy" id="663959"/>
    <lineage>
        <taxon>Bacteria</taxon>
        <taxon>Pseudomonadati</taxon>
        <taxon>Pseudomonadota</taxon>
        <taxon>Gammaproteobacteria</taxon>
        <taxon>Pseudomonadales</taxon>
        <taxon>Pseudomonadaceae</taxon>
        <taxon>Pseudomonas</taxon>
        <taxon>Pseudomonas syringae</taxon>
    </lineage>
</organism>
<name>A0A3M5WBB6_PSESX</name>
<reference evidence="1 2" key="1">
    <citation type="submission" date="2018-08" db="EMBL/GenBank/DDBJ databases">
        <title>Recombination of ecologically and evolutionarily significant loci maintains genetic cohesion in the Pseudomonas syringae species complex.</title>
        <authorList>
            <person name="Dillon M."/>
            <person name="Thakur S."/>
            <person name="Almeida R.N.D."/>
            <person name="Weir B.S."/>
            <person name="Guttman D.S."/>
        </authorList>
    </citation>
    <scope>NUCLEOTIDE SEQUENCE [LARGE SCALE GENOMIC DNA]</scope>
    <source>
        <strain evidence="1 2">ICMP 14479</strain>
    </source>
</reference>
<evidence type="ECO:0000313" key="1">
    <source>
        <dbReference type="EMBL" id="RMU66903.1"/>
    </source>
</evidence>